<comment type="caution">
    <text evidence="1">The sequence shown here is derived from an EMBL/GenBank/DDBJ whole genome shotgun (WGS) entry which is preliminary data.</text>
</comment>
<dbReference type="AlphaFoldDB" id="A0A9D4J965"/>
<evidence type="ECO:0000313" key="1">
    <source>
        <dbReference type="EMBL" id="KAH3799627.1"/>
    </source>
</evidence>
<name>A0A9D4J965_DREPO</name>
<keyword evidence="2" id="KW-1185">Reference proteome</keyword>
<dbReference type="EMBL" id="JAIWYP010000007">
    <property type="protein sequence ID" value="KAH3799627.1"/>
    <property type="molecule type" value="Genomic_DNA"/>
</dbReference>
<dbReference type="Proteomes" id="UP000828390">
    <property type="component" value="Unassembled WGS sequence"/>
</dbReference>
<reference evidence="1" key="1">
    <citation type="journal article" date="2019" name="bioRxiv">
        <title>The Genome of the Zebra Mussel, Dreissena polymorpha: A Resource for Invasive Species Research.</title>
        <authorList>
            <person name="McCartney M.A."/>
            <person name="Auch B."/>
            <person name="Kono T."/>
            <person name="Mallez S."/>
            <person name="Zhang Y."/>
            <person name="Obille A."/>
            <person name="Becker A."/>
            <person name="Abrahante J.E."/>
            <person name="Garbe J."/>
            <person name="Badalamenti J.P."/>
            <person name="Herman A."/>
            <person name="Mangelson H."/>
            <person name="Liachko I."/>
            <person name="Sullivan S."/>
            <person name="Sone E.D."/>
            <person name="Koren S."/>
            <person name="Silverstein K.A.T."/>
            <person name="Beckman K.B."/>
            <person name="Gohl D.M."/>
        </authorList>
    </citation>
    <scope>NUCLEOTIDE SEQUENCE</scope>
    <source>
        <strain evidence="1">Duluth1</strain>
        <tissue evidence="1">Whole animal</tissue>
    </source>
</reference>
<sequence>MTKHNISGYPDSGDSNKATIIGICELADREFIIADSFNKKVKLLDDSFKVVSHLTFPSTPRQMCNVSAYSVALIFDDRDLNFIRVNGQGIIVERIITFKHFCYGIGYHNDDIFVTGANEIYCYSIEGLCKHKISIAQGMF</sequence>
<accession>A0A9D4J965</accession>
<proteinExistence type="predicted"/>
<gene>
    <name evidence="1" type="ORF">DPMN_153238</name>
</gene>
<evidence type="ECO:0000313" key="2">
    <source>
        <dbReference type="Proteomes" id="UP000828390"/>
    </source>
</evidence>
<protein>
    <submittedName>
        <fullName evidence="1">Uncharacterized protein</fullName>
    </submittedName>
</protein>
<organism evidence="1 2">
    <name type="scientific">Dreissena polymorpha</name>
    <name type="common">Zebra mussel</name>
    <name type="synonym">Mytilus polymorpha</name>
    <dbReference type="NCBI Taxonomy" id="45954"/>
    <lineage>
        <taxon>Eukaryota</taxon>
        <taxon>Metazoa</taxon>
        <taxon>Spiralia</taxon>
        <taxon>Lophotrochozoa</taxon>
        <taxon>Mollusca</taxon>
        <taxon>Bivalvia</taxon>
        <taxon>Autobranchia</taxon>
        <taxon>Heteroconchia</taxon>
        <taxon>Euheterodonta</taxon>
        <taxon>Imparidentia</taxon>
        <taxon>Neoheterodontei</taxon>
        <taxon>Myida</taxon>
        <taxon>Dreissenoidea</taxon>
        <taxon>Dreissenidae</taxon>
        <taxon>Dreissena</taxon>
    </lineage>
</organism>
<reference evidence="1" key="2">
    <citation type="submission" date="2020-11" db="EMBL/GenBank/DDBJ databases">
        <authorList>
            <person name="McCartney M.A."/>
            <person name="Auch B."/>
            <person name="Kono T."/>
            <person name="Mallez S."/>
            <person name="Becker A."/>
            <person name="Gohl D.M."/>
            <person name="Silverstein K.A.T."/>
            <person name="Koren S."/>
            <person name="Bechman K.B."/>
            <person name="Herman A."/>
            <person name="Abrahante J.E."/>
            <person name="Garbe J."/>
        </authorList>
    </citation>
    <scope>NUCLEOTIDE SEQUENCE</scope>
    <source>
        <strain evidence="1">Duluth1</strain>
        <tissue evidence="1">Whole animal</tissue>
    </source>
</reference>